<dbReference type="GeneID" id="54782958"/>
<dbReference type="GO" id="GO:0033617">
    <property type="term" value="P:mitochondrial respiratory chain complex IV assembly"/>
    <property type="evidence" value="ECO:0007669"/>
    <property type="project" value="InterPro"/>
</dbReference>
<name>A0A642UHP7_DIURU</name>
<dbReference type="EMBL" id="SWFT01000124">
    <property type="protein sequence ID" value="KAA8899285.1"/>
    <property type="molecule type" value="Genomic_DNA"/>
</dbReference>
<dbReference type="GO" id="GO:0005743">
    <property type="term" value="C:mitochondrial inner membrane"/>
    <property type="evidence" value="ECO:0007669"/>
    <property type="project" value="TreeGrafter"/>
</dbReference>
<dbReference type="PANTHER" id="PTHR28523">
    <property type="entry name" value="CYTOCHROME C OXIDASE ASSEMBLY FACTOR 1"/>
    <property type="match status" value="1"/>
</dbReference>
<feature type="transmembrane region" description="Helical" evidence="1">
    <location>
        <begin position="51"/>
        <end position="70"/>
    </location>
</feature>
<sequence length="173" mass="19710">MRLMSRSTMLYQAESSVKLPHPNVTAKDYKPPVTIDRELPDPFKEKKRNRWYFVAYGIGVVASLAIIFNYEKTRSPITNSILYFLRRSKIARDELGPGIDFTSSWPWISGELNTVKGNIDISFDVKGANGPGTIKLKCNRSSKLMPFDVEHFVLVKDGKSYDLTKDPEVDFDI</sequence>
<reference evidence="2 3" key="1">
    <citation type="submission" date="2019-07" db="EMBL/GenBank/DDBJ databases">
        <title>Genome assembly of two rare yeast pathogens: Diutina rugosa and Trichomonascus ciferrii.</title>
        <authorList>
            <person name="Mixao V."/>
            <person name="Saus E."/>
            <person name="Hansen A."/>
            <person name="Lass-Flor C."/>
            <person name="Gabaldon T."/>
        </authorList>
    </citation>
    <scope>NUCLEOTIDE SEQUENCE [LARGE SCALE GENOMIC DNA]</scope>
    <source>
        <strain evidence="2 3">CBS 613</strain>
    </source>
</reference>
<keyword evidence="1" id="KW-1133">Transmembrane helix</keyword>
<organism evidence="2 3">
    <name type="scientific">Diutina rugosa</name>
    <name type="common">Yeast</name>
    <name type="synonym">Candida rugosa</name>
    <dbReference type="NCBI Taxonomy" id="5481"/>
    <lineage>
        <taxon>Eukaryota</taxon>
        <taxon>Fungi</taxon>
        <taxon>Dikarya</taxon>
        <taxon>Ascomycota</taxon>
        <taxon>Saccharomycotina</taxon>
        <taxon>Pichiomycetes</taxon>
        <taxon>Debaryomycetaceae</taxon>
        <taxon>Diutina</taxon>
    </lineage>
</organism>
<evidence type="ECO:0000256" key="1">
    <source>
        <dbReference type="SAM" id="Phobius"/>
    </source>
</evidence>
<dbReference type="OrthoDB" id="2100652at2759"/>
<protein>
    <submittedName>
        <fullName evidence="2">Uncharacterized protein</fullName>
    </submittedName>
</protein>
<gene>
    <name evidence="2" type="ORF">DIURU_004307</name>
</gene>
<keyword evidence="3" id="KW-1185">Reference proteome</keyword>
<accession>A0A642UHP7</accession>
<evidence type="ECO:0000313" key="2">
    <source>
        <dbReference type="EMBL" id="KAA8899285.1"/>
    </source>
</evidence>
<dbReference type="InterPro" id="IPR014807">
    <property type="entry name" value="Coa1"/>
</dbReference>
<dbReference type="InterPro" id="IPR042432">
    <property type="entry name" value="Coa1_fungi"/>
</dbReference>
<keyword evidence="1" id="KW-0472">Membrane</keyword>
<dbReference type="AlphaFoldDB" id="A0A642UHP7"/>
<comment type="caution">
    <text evidence="2">The sequence shown here is derived from an EMBL/GenBank/DDBJ whole genome shotgun (WGS) entry which is preliminary data.</text>
</comment>
<dbReference type="Proteomes" id="UP000449547">
    <property type="component" value="Unassembled WGS sequence"/>
</dbReference>
<proteinExistence type="predicted"/>
<keyword evidence="1" id="KW-0812">Transmembrane</keyword>
<evidence type="ECO:0000313" key="3">
    <source>
        <dbReference type="Proteomes" id="UP000449547"/>
    </source>
</evidence>
<dbReference type="VEuPathDB" id="FungiDB:DIURU_004307"/>
<dbReference type="PANTHER" id="PTHR28523:SF1">
    <property type="entry name" value="CYTOCHROME C OXIDASE ASSEMBLY FACTOR 1"/>
    <property type="match status" value="1"/>
</dbReference>
<dbReference type="OMA" id="EFLIHEW"/>
<dbReference type="RefSeq" id="XP_034010799.1">
    <property type="nucleotide sequence ID" value="XM_034157166.1"/>
</dbReference>
<dbReference type="Pfam" id="PF08695">
    <property type="entry name" value="Coa1"/>
    <property type="match status" value="1"/>
</dbReference>